<protein>
    <submittedName>
        <fullName evidence="1">EXLDI protein</fullName>
    </submittedName>
</protein>
<gene>
    <name evidence="1" type="ORF">ACFYXQ_03200</name>
</gene>
<comment type="caution">
    <text evidence="1">The sequence shown here is derived from an EMBL/GenBank/DDBJ whole genome shotgun (WGS) entry which is preliminary data.</text>
</comment>
<reference evidence="1 2" key="1">
    <citation type="submission" date="2024-10" db="EMBL/GenBank/DDBJ databases">
        <title>The Natural Products Discovery Center: Release of the First 8490 Sequenced Strains for Exploring Actinobacteria Biosynthetic Diversity.</title>
        <authorList>
            <person name="Kalkreuter E."/>
            <person name="Kautsar S.A."/>
            <person name="Yang D."/>
            <person name="Bader C.D."/>
            <person name="Teijaro C.N."/>
            <person name="Fluegel L."/>
            <person name="Davis C.M."/>
            <person name="Simpson J.R."/>
            <person name="Lauterbach L."/>
            <person name="Steele A.D."/>
            <person name="Gui C."/>
            <person name="Meng S."/>
            <person name="Li G."/>
            <person name="Viehrig K."/>
            <person name="Ye F."/>
            <person name="Su P."/>
            <person name="Kiefer A.F."/>
            <person name="Nichols A."/>
            <person name="Cepeda A.J."/>
            <person name="Yan W."/>
            <person name="Fan B."/>
            <person name="Jiang Y."/>
            <person name="Adhikari A."/>
            <person name="Zheng C.-J."/>
            <person name="Schuster L."/>
            <person name="Cowan T.M."/>
            <person name="Smanski M.J."/>
            <person name="Chevrette M.G."/>
            <person name="De Carvalho L.P.S."/>
            <person name="Shen B."/>
        </authorList>
    </citation>
    <scope>NUCLEOTIDE SEQUENCE [LARGE SCALE GENOMIC DNA]</scope>
    <source>
        <strain evidence="1 2">NPDC002593</strain>
    </source>
</reference>
<dbReference type="Proteomes" id="UP001601992">
    <property type="component" value="Unassembled WGS sequence"/>
</dbReference>
<proteinExistence type="predicted"/>
<sequence length="153" mass="17098">MAIDSQQPVSADTPDSTDAAAEFTTVELADGPAGARTKRFEGRFVVQGREFGKREVEVTKVYQGRSGKFVVQRQRFDWAEMASRANFQGNWKNWLSMLGGGGFGVDLEAEPTWGDYEVEVVDTLDDLRGLLSAKLHRRVVAVVEQPRIEYLDI</sequence>
<dbReference type="InterPro" id="IPR027580">
    <property type="entry name" value="EXLDI"/>
</dbReference>
<keyword evidence="2" id="KW-1185">Reference proteome</keyword>
<dbReference type="RefSeq" id="WP_157186183.1">
    <property type="nucleotide sequence ID" value="NZ_JBIAQY010000001.1"/>
</dbReference>
<evidence type="ECO:0000313" key="2">
    <source>
        <dbReference type="Proteomes" id="UP001601992"/>
    </source>
</evidence>
<name>A0ABW6RRY7_9NOCA</name>
<organism evidence="1 2">
    <name type="scientific">Nocardia jiangxiensis</name>
    <dbReference type="NCBI Taxonomy" id="282685"/>
    <lineage>
        <taxon>Bacteria</taxon>
        <taxon>Bacillati</taxon>
        <taxon>Actinomycetota</taxon>
        <taxon>Actinomycetes</taxon>
        <taxon>Mycobacteriales</taxon>
        <taxon>Nocardiaceae</taxon>
        <taxon>Nocardia</taxon>
    </lineage>
</organism>
<evidence type="ECO:0000313" key="1">
    <source>
        <dbReference type="EMBL" id="MFF3566770.1"/>
    </source>
</evidence>
<accession>A0ABW6RRY7</accession>
<dbReference type="NCBIfam" id="TIGR04342">
    <property type="entry name" value="EXLDI"/>
    <property type="match status" value="1"/>
</dbReference>
<dbReference type="EMBL" id="JBIAQY010000001">
    <property type="protein sequence ID" value="MFF3566770.1"/>
    <property type="molecule type" value="Genomic_DNA"/>
</dbReference>